<dbReference type="InterPro" id="IPR057242">
    <property type="entry name" value="PCFS4-like"/>
</dbReference>
<feature type="compositionally biased region" description="Low complexity" evidence="3">
    <location>
        <begin position="672"/>
        <end position="685"/>
    </location>
</feature>
<dbReference type="GO" id="GO:0031124">
    <property type="term" value="P:mRNA 3'-end processing"/>
    <property type="evidence" value="ECO:0007669"/>
    <property type="project" value="InterPro"/>
</dbReference>
<dbReference type="FunFam" id="1.25.40.90:FF:000023">
    <property type="entry name" value="polyadenylation and cleavage factor homolog 4"/>
    <property type="match status" value="1"/>
</dbReference>
<feature type="domain" description="C2H2-type" evidence="4">
    <location>
        <begin position="763"/>
        <end position="790"/>
    </location>
</feature>
<keyword evidence="1" id="KW-0507">mRNA processing</keyword>
<organism evidence="6 7">
    <name type="scientific">Artemisia annua</name>
    <name type="common">Sweet wormwood</name>
    <dbReference type="NCBI Taxonomy" id="35608"/>
    <lineage>
        <taxon>Eukaryota</taxon>
        <taxon>Viridiplantae</taxon>
        <taxon>Streptophyta</taxon>
        <taxon>Embryophyta</taxon>
        <taxon>Tracheophyta</taxon>
        <taxon>Spermatophyta</taxon>
        <taxon>Magnoliopsida</taxon>
        <taxon>eudicotyledons</taxon>
        <taxon>Gunneridae</taxon>
        <taxon>Pentapetalae</taxon>
        <taxon>asterids</taxon>
        <taxon>campanulids</taxon>
        <taxon>Asterales</taxon>
        <taxon>Asteraceae</taxon>
        <taxon>Asteroideae</taxon>
        <taxon>Anthemideae</taxon>
        <taxon>Artemisiinae</taxon>
        <taxon>Artemisia</taxon>
    </lineage>
</organism>
<keyword evidence="2" id="KW-0862">Zinc</keyword>
<dbReference type="GO" id="GO:0003729">
    <property type="term" value="F:mRNA binding"/>
    <property type="evidence" value="ECO:0007669"/>
    <property type="project" value="InterPro"/>
</dbReference>
<dbReference type="GO" id="GO:0006369">
    <property type="term" value="P:termination of RNA polymerase II transcription"/>
    <property type="evidence" value="ECO:0007669"/>
    <property type="project" value="InterPro"/>
</dbReference>
<reference evidence="6 7" key="1">
    <citation type="journal article" date="2018" name="Mol. Plant">
        <title>The genome of Artemisia annua provides insight into the evolution of Asteraceae family and artemisinin biosynthesis.</title>
        <authorList>
            <person name="Shen Q."/>
            <person name="Zhang L."/>
            <person name="Liao Z."/>
            <person name="Wang S."/>
            <person name="Yan T."/>
            <person name="Shi P."/>
            <person name="Liu M."/>
            <person name="Fu X."/>
            <person name="Pan Q."/>
            <person name="Wang Y."/>
            <person name="Lv Z."/>
            <person name="Lu X."/>
            <person name="Zhang F."/>
            <person name="Jiang W."/>
            <person name="Ma Y."/>
            <person name="Chen M."/>
            <person name="Hao X."/>
            <person name="Li L."/>
            <person name="Tang Y."/>
            <person name="Lv G."/>
            <person name="Zhou Y."/>
            <person name="Sun X."/>
            <person name="Brodelius P.E."/>
            <person name="Rose J.K.C."/>
            <person name="Tang K."/>
        </authorList>
    </citation>
    <scope>NUCLEOTIDE SEQUENCE [LARGE SCALE GENOMIC DNA]</scope>
    <source>
        <strain evidence="7">cv. Huhao1</strain>
        <tissue evidence="6">Leaf</tissue>
    </source>
</reference>
<dbReference type="OrthoDB" id="2129491at2759"/>
<feature type="compositionally biased region" description="Polar residues" evidence="3">
    <location>
        <begin position="618"/>
        <end position="632"/>
    </location>
</feature>
<dbReference type="PROSITE" id="PS00028">
    <property type="entry name" value="ZINC_FINGER_C2H2_1"/>
    <property type="match status" value="1"/>
</dbReference>
<dbReference type="GO" id="GO:0005849">
    <property type="term" value="C:mRNA cleavage factor complex"/>
    <property type="evidence" value="ECO:0007669"/>
    <property type="project" value="TreeGrafter"/>
</dbReference>
<evidence type="ECO:0000259" key="4">
    <source>
        <dbReference type="PROSITE" id="PS50157"/>
    </source>
</evidence>
<evidence type="ECO:0000256" key="2">
    <source>
        <dbReference type="PROSITE-ProRule" id="PRU00042"/>
    </source>
</evidence>
<name>A0A2U1MEL2_ARTAN</name>
<feature type="region of interest" description="Disordered" evidence="3">
    <location>
        <begin position="1"/>
        <end position="22"/>
    </location>
</feature>
<dbReference type="PROSITE" id="PS51391">
    <property type="entry name" value="CID"/>
    <property type="match status" value="1"/>
</dbReference>
<evidence type="ECO:0000313" key="6">
    <source>
        <dbReference type="EMBL" id="PWA59687.1"/>
    </source>
</evidence>
<feature type="domain" description="CID" evidence="5">
    <location>
        <begin position="34"/>
        <end position="162"/>
    </location>
</feature>
<dbReference type="AlphaFoldDB" id="A0A2U1MEL2"/>
<dbReference type="SUPFAM" id="SSF48464">
    <property type="entry name" value="ENTH/VHS domain"/>
    <property type="match status" value="1"/>
</dbReference>
<evidence type="ECO:0000256" key="3">
    <source>
        <dbReference type="SAM" id="MobiDB-lite"/>
    </source>
</evidence>
<feature type="compositionally biased region" description="Polar residues" evidence="3">
    <location>
        <begin position="162"/>
        <end position="171"/>
    </location>
</feature>
<dbReference type="InterPro" id="IPR045154">
    <property type="entry name" value="PCF11-like"/>
</dbReference>
<dbReference type="InterPro" id="IPR006569">
    <property type="entry name" value="CID_dom"/>
</dbReference>
<dbReference type="STRING" id="35608.A0A2U1MEL2"/>
<feature type="region of interest" description="Disordered" evidence="3">
    <location>
        <begin position="162"/>
        <end position="187"/>
    </location>
</feature>
<gene>
    <name evidence="6" type="ORF">CTI12_AA387180</name>
</gene>
<dbReference type="Gene3D" id="1.25.40.90">
    <property type="match status" value="1"/>
</dbReference>
<dbReference type="InterPro" id="IPR047415">
    <property type="entry name" value="Pcf11_CID"/>
</dbReference>
<dbReference type="InterPro" id="IPR008942">
    <property type="entry name" value="ENTH_VHS"/>
</dbReference>
<dbReference type="Proteomes" id="UP000245207">
    <property type="component" value="Unassembled WGS sequence"/>
</dbReference>
<feature type="region of interest" description="Disordered" evidence="3">
    <location>
        <begin position="357"/>
        <end position="381"/>
    </location>
</feature>
<proteinExistence type="predicted"/>
<evidence type="ECO:0000313" key="7">
    <source>
        <dbReference type="Proteomes" id="UP000245207"/>
    </source>
</evidence>
<dbReference type="Pfam" id="PF23228">
    <property type="entry name" value="zf_PCFS4"/>
    <property type="match status" value="1"/>
</dbReference>
<feature type="compositionally biased region" description="Polar residues" evidence="3">
    <location>
        <begin position="200"/>
        <end position="214"/>
    </location>
</feature>
<feature type="region of interest" description="Disordered" evidence="3">
    <location>
        <begin position="287"/>
        <end position="306"/>
    </location>
</feature>
<dbReference type="InterPro" id="IPR013087">
    <property type="entry name" value="Znf_C2H2_type"/>
</dbReference>
<keyword evidence="7" id="KW-1185">Reference proteome</keyword>
<dbReference type="PANTHER" id="PTHR15921">
    <property type="entry name" value="PRE-MRNA CLEAVAGE COMPLEX II"/>
    <property type="match status" value="1"/>
</dbReference>
<feature type="compositionally biased region" description="Pro residues" evidence="3">
    <location>
        <begin position="479"/>
        <end position="491"/>
    </location>
</feature>
<evidence type="ECO:0000256" key="1">
    <source>
        <dbReference type="ARBA" id="ARBA00022664"/>
    </source>
</evidence>
<feature type="compositionally biased region" description="Polar residues" evidence="3">
    <location>
        <begin position="287"/>
        <end position="302"/>
    </location>
</feature>
<dbReference type="CDD" id="cd16982">
    <property type="entry name" value="CID_Pcf11"/>
    <property type="match status" value="1"/>
</dbReference>
<dbReference type="GO" id="GO:0008270">
    <property type="term" value="F:zinc ion binding"/>
    <property type="evidence" value="ECO:0007669"/>
    <property type="project" value="UniProtKB-KW"/>
</dbReference>
<feature type="region of interest" description="Disordered" evidence="3">
    <location>
        <begin position="668"/>
        <end position="696"/>
    </location>
</feature>
<dbReference type="Pfam" id="PF04818">
    <property type="entry name" value="CID"/>
    <property type="match status" value="1"/>
</dbReference>
<accession>A0A2U1MEL2</accession>
<feature type="region of interest" description="Disordered" evidence="3">
    <location>
        <begin position="200"/>
        <end position="230"/>
    </location>
</feature>
<comment type="caution">
    <text evidence="6">The sequence shown here is derived from an EMBL/GenBank/DDBJ whole genome shotgun (WGS) entry which is preliminary data.</text>
</comment>
<dbReference type="PANTHER" id="PTHR15921:SF3">
    <property type="entry name" value="PRE-MRNA CLEAVAGE COMPLEX 2 PROTEIN PCF11"/>
    <property type="match status" value="1"/>
</dbReference>
<keyword evidence="2" id="KW-0863">Zinc-finger</keyword>
<evidence type="ECO:0000259" key="5">
    <source>
        <dbReference type="PROSITE" id="PS51391"/>
    </source>
</evidence>
<sequence length="953" mass="104682">MEMDRSLRNPKKPRLLTDETTSERYEPQAISSQLDKELVNQYRTALSELTFNSKPIITNLTIIAGENLHAAKGVAATICDNIIEVPSDQKLPSLYLLDSIVKNIGRDYIKYFAARLPEVFCKAYRQVDPVVHSGMRHLFGTWKGVFPPQSLQAIEKQLGFQSPSNGSSLGSTAARFEPAPQHPARSIHVNPKYLEARPRLQQSNTAKAPTSDLLNTPEDTERQDRIAANISSIRPRADPRIKNIQQTQREVEGASIHDNDSAPYNDFDFGSDAGFRKSSATVGEQGFNNSWYGSGNNNTEPISGQRKGFDIKHGIFSAPRSANADVKLQPTKNIVTKRGSEVNRSWKNSEVEEYTWDGMNSRAANPGKSNSSSKRDPRSQPKLEKMGFENHFQKLQGIQDTNPLSTDQNNGVFRQQSSLGTRSSSTSFNGVATSVNSLSKTSLQSPIRSSHVDVPGLMLTQSVVRGQQRHTNGVASPPGQAPPLQRPPAPSFPTYNASKMMHHLAAQDGPDSKPAQSRGQKGMNSIKGIPQILHMGNSQKSQIRNSHSVKQEPFQSPTTKMSVDANQLVGSSLYQLKSSTTDIPGPSTPGNMLAAVNSIFGKKSNSRPLLPSDPPPTQFTSLGSHMSPSSHDSILLSASTLQREADKAPVPPVSSILSTLVAKGLISASKADSSSDQTPTRSSSPKPDPPASLAVPAVIPKKTKTLLTNDEPSISSSTVKSIVTVPQLTQEDITSVIGFEFKPDVIRRSHPAVISELIDDLPHQCDICGLRFKLQERFNRHIEWHTLKTPELKIPNKVSRKWFVNSDDWAKEKPELQSSDLPTGPVEIDGEQMVAADENQCVCILCGELFDDFYYQKMDKWMFRRAVHLSIKDGATHGPIVHAQCISENSVSDLGLSNDVKRAISYYCGLLFKILFSFAGSYLPYGLLELVTSRKRASKESFKMITSVPSYSS</sequence>
<feature type="region of interest" description="Disordered" evidence="3">
    <location>
        <begin position="604"/>
        <end position="632"/>
    </location>
</feature>
<dbReference type="PROSITE" id="PS50157">
    <property type="entry name" value="ZINC_FINGER_C2H2_2"/>
    <property type="match status" value="1"/>
</dbReference>
<protein>
    <submittedName>
        <fullName evidence="6">CID domain-containing protein</fullName>
    </submittedName>
</protein>
<feature type="region of interest" description="Disordered" evidence="3">
    <location>
        <begin position="467"/>
        <end position="496"/>
    </location>
</feature>
<dbReference type="SMART" id="SM00582">
    <property type="entry name" value="RPR"/>
    <property type="match status" value="1"/>
</dbReference>
<keyword evidence="2" id="KW-0479">Metal-binding</keyword>
<dbReference type="GO" id="GO:0000993">
    <property type="term" value="F:RNA polymerase II complex binding"/>
    <property type="evidence" value="ECO:0007669"/>
    <property type="project" value="InterPro"/>
</dbReference>
<dbReference type="EMBL" id="PKPP01005557">
    <property type="protein sequence ID" value="PWA59687.1"/>
    <property type="molecule type" value="Genomic_DNA"/>
</dbReference>
<dbReference type="GO" id="GO:0005737">
    <property type="term" value="C:cytoplasm"/>
    <property type="evidence" value="ECO:0007669"/>
    <property type="project" value="TreeGrafter"/>
</dbReference>